<dbReference type="InterPro" id="IPR051922">
    <property type="entry name" value="Bact_Sporulation_Assoc"/>
</dbReference>
<keyword evidence="4" id="KW-1185">Reference proteome</keyword>
<dbReference type="NCBIfam" id="TIGR02669">
    <property type="entry name" value="SpoIID_LytB"/>
    <property type="match status" value="1"/>
</dbReference>
<dbReference type="AlphaFoldDB" id="A0A3E2B3L0"/>
<dbReference type="Pfam" id="PF08486">
    <property type="entry name" value="SpoIID"/>
    <property type="match status" value="1"/>
</dbReference>
<protein>
    <submittedName>
        <fullName evidence="3">Stage II sporulation protein D</fullName>
    </submittedName>
</protein>
<accession>A0A3E2B3L0</accession>
<evidence type="ECO:0000259" key="2">
    <source>
        <dbReference type="Pfam" id="PF08486"/>
    </source>
</evidence>
<dbReference type="NCBIfam" id="TIGR02870">
    <property type="entry name" value="spore_II_D"/>
    <property type="match status" value="1"/>
</dbReference>
<feature type="domain" description="Sporulation stage II protein D amidase enhancer LytB N-terminal" evidence="2">
    <location>
        <begin position="56"/>
        <end position="154"/>
    </location>
</feature>
<reference evidence="3 4" key="1">
    <citation type="submission" date="2018-07" db="EMBL/GenBank/DDBJ databases">
        <title>GABA Modulating Bacteria of the Human Gut Microbiota.</title>
        <authorList>
            <person name="Strandwitz P."/>
            <person name="Kim K.H."/>
            <person name="Terekhova D."/>
            <person name="Liu J.K."/>
            <person name="Sharma A."/>
            <person name="Levering J."/>
            <person name="Mcdonald D."/>
            <person name="Dietrich D."/>
            <person name="Ramadhar T.R."/>
            <person name="Lekbua A."/>
            <person name="Mroue N."/>
            <person name="Liston C."/>
            <person name="Stewart E.J."/>
            <person name="Dubin M.J."/>
            <person name="Zengler K."/>
            <person name="Knight R."/>
            <person name="Gilbert J.A."/>
            <person name="Clardy J."/>
            <person name="Lewis K."/>
        </authorList>
    </citation>
    <scope>NUCLEOTIDE SEQUENCE [LARGE SCALE GENOMIC DNA]</scope>
    <source>
        <strain evidence="3 4">KLE1738</strain>
    </source>
</reference>
<evidence type="ECO:0000313" key="4">
    <source>
        <dbReference type="Proteomes" id="UP000260649"/>
    </source>
</evidence>
<dbReference type="GO" id="GO:0030435">
    <property type="term" value="P:sporulation resulting in formation of a cellular spore"/>
    <property type="evidence" value="ECO:0007669"/>
    <property type="project" value="InterPro"/>
</dbReference>
<dbReference type="PROSITE" id="PS50890">
    <property type="entry name" value="PUA"/>
    <property type="match status" value="1"/>
</dbReference>
<dbReference type="GeneID" id="97995358"/>
<feature type="region of interest" description="Disordered" evidence="1">
    <location>
        <begin position="28"/>
        <end position="48"/>
    </location>
</feature>
<dbReference type="EMBL" id="QQRQ01000008">
    <property type="protein sequence ID" value="RFT06609.1"/>
    <property type="molecule type" value="Genomic_DNA"/>
</dbReference>
<dbReference type="InterPro" id="IPR014225">
    <property type="entry name" value="Spore_II_D_firmicutes"/>
</dbReference>
<dbReference type="InterPro" id="IPR013486">
    <property type="entry name" value="SpoIID/LytB"/>
</dbReference>
<comment type="caution">
    <text evidence="3">The sequence shown here is derived from an EMBL/GenBank/DDBJ whole genome shotgun (WGS) entry which is preliminary data.</text>
</comment>
<organism evidence="3 4">
    <name type="scientific">Evtepia gabavorous</name>
    <dbReference type="NCBI Taxonomy" id="2211183"/>
    <lineage>
        <taxon>Bacteria</taxon>
        <taxon>Bacillati</taxon>
        <taxon>Bacillota</taxon>
        <taxon>Clostridia</taxon>
        <taxon>Eubacteriales</taxon>
        <taxon>Evtepia</taxon>
    </lineage>
</organism>
<proteinExistence type="predicted"/>
<dbReference type="GO" id="GO:0030288">
    <property type="term" value="C:outer membrane-bounded periplasmic space"/>
    <property type="evidence" value="ECO:0007669"/>
    <property type="project" value="TreeGrafter"/>
</dbReference>
<dbReference type="InterPro" id="IPR013693">
    <property type="entry name" value="SpoIID/LytB_N"/>
</dbReference>
<dbReference type="Proteomes" id="UP000260649">
    <property type="component" value="Unassembled WGS sequence"/>
</dbReference>
<name>A0A3E2B3L0_9FIRM</name>
<dbReference type="OrthoDB" id="9794671at2"/>
<dbReference type="RefSeq" id="WP_117142185.1">
    <property type="nucleotide sequence ID" value="NZ_CAKXKJ010000004.1"/>
</dbReference>
<sequence length="328" mass="35007">MKKIIGVALILVVVLFALPFVVRQAQDTGQDPQPTAQEEAALPDSGHTLRVKGSDGQVTEMDLNQYLWGVVAAEMPASFSQEALKAQAVAARTYALNKGPSFNHPDADLCTDYACCQAWIARDKAQGNWGDKAAEYTNKITTAVAETGNQVILYQGQLIDAVFHSSSSAATQDAVEVWGNSVPYLQSVDSPEGEGVPNYESQVTLTTQEFKDAFLKAQPTASLEGDPASWVGTIERTQSGSVHAITIGGVTVSGAQARQIFSLRSASFDVSLSGDTFTFSVTGFGHGVGMSQYGADAMAEEGKGYVEILQHYYTGVTVEECPAEYLPQ</sequence>
<dbReference type="PANTHER" id="PTHR30032">
    <property type="entry name" value="N-ACETYLMURAMOYL-L-ALANINE AMIDASE-RELATED"/>
    <property type="match status" value="1"/>
</dbReference>
<gene>
    <name evidence="3" type="primary">spoIID</name>
    <name evidence="3" type="ORF">DV520_06370</name>
</gene>
<evidence type="ECO:0000256" key="1">
    <source>
        <dbReference type="SAM" id="MobiDB-lite"/>
    </source>
</evidence>
<evidence type="ECO:0000313" key="3">
    <source>
        <dbReference type="EMBL" id="RFT06609.1"/>
    </source>
</evidence>
<dbReference type="PANTHER" id="PTHR30032:SF4">
    <property type="entry name" value="AMIDASE ENHANCER"/>
    <property type="match status" value="1"/>
</dbReference>